<dbReference type="AlphaFoldDB" id="A0A0D2BUD9"/>
<protein>
    <submittedName>
        <fullName evidence="2">Uncharacterized protein</fullName>
    </submittedName>
</protein>
<keyword evidence="3" id="KW-1185">Reference proteome</keyword>
<dbReference type="RefSeq" id="XP_016242216.1">
    <property type="nucleotide sequence ID" value="XM_016400138.1"/>
</dbReference>
<dbReference type="OrthoDB" id="3750908at2759"/>
<proteinExistence type="predicted"/>
<feature type="transmembrane region" description="Helical" evidence="1">
    <location>
        <begin position="101"/>
        <end position="123"/>
    </location>
</feature>
<gene>
    <name evidence="2" type="ORF">PV07_12598</name>
</gene>
<dbReference type="VEuPathDB" id="FungiDB:PV07_12598"/>
<dbReference type="EMBL" id="KN847062">
    <property type="protein sequence ID" value="KIW22000.1"/>
    <property type="molecule type" value="Genomic_DNA"/>
</dbReference>
<dbReference type="Proteomes" id="UP000054466">
    <property type="component" value="Unassembled WGS sequence"/>
</dbReference>
<dbReference type="HOGENOM" id="CLU_1266745_0_0_1"/>
<name>A0A0D2BUD9_9EURO</name>
<reference evidence="2 3" key="1">
    <citation type="submission" date="2015-01" db="EMBL/GenBank/DDBJ databases">
        <title>The Genome Sequence of Cladophialophora immunda CBS83496.</title>
        <authorList>
            <consortium name="The Broad Institute Genomics Platform"/>
            <person name="Cuomo C."/>
            <person name="de Hoog S."/>
            <person name="Gorbushina A."/>
            <person name="Stielow B."/>
            <person name="Teixiera M."/>
            <person name="Abouelleil A."/>
            <person name="Chapman S.B."/>
            <person name="Priest M."/>
            <person name="Young S.K."/>
            <person name="Wortman J."/>
            <person name="Nusbaum C."/>
            <person name="Birren B."/>
        </authorList>
    </citation>
    <scope>NUCLEOTIDE SEQUENCE [LARGE SCALE GENOMIC DNA]</scope>
    <source>
        <strain evidence="2 3">CBS 83496</strain>
    </source>
</reference>
<dbReference type="GeneID" id="27351792"/>
<evidence type="ECO:0000256" key="1">
    <source>
        <dbReference type="SAM" id="Phobius"/>
    </source>
</evidence>
<keyword evidence="1" id="KW-0472">Membrane</keyword>
<dbReference type="STRING" id="569365.A0A0D2BUD9"/>
<evidence type="ECO:0000313" key="2">
    <source>
        <dbReference type="EMBL" id="KIW22000.1"/>
    </source>
</evidence>
<evidence type="ECO:0000313" key="3">
    <source>
        <dbReference type="Proteomes" id="UP000054466"/>
    </source>
</evidence>
<feature type="transmembrane region" description="Helical" evidence="1">
    <location>
        <begin position="73"/>
        <end position="95"/>
    </location>
</feature>
<accession>A0A0D2BUD9</accession>
<sequence>MESELNLTRMDNNKTYHEQTVYGGGFFPVDLPTRPTPTPAAARRTRLRGFFTFSPRSYNFIRTPDGQARVRRIVMIVILVLRSAMSALSIISAVIKRNVAGIVIYSLLAILSLWFTATCLAIIGNAADNRNPGQVIKHRYFDVFLGTHGLGFGGSWNWDMARHSWSCIPGGMGATEQCSDPPVPYGFDTTLSPGIGAVGHQPEFTEGYDCSVSDERKK</sequence>
<keyword evidence="1" id="KW-0812">Transmembrane</keyword>
<keyword evidence="1" id="KW-1133">Transmembrane helix</keyword>
<organism evidence="2 3">
    <name type="scientific">Cladophialophora immunda</name>
    <dbReference type="NCBI Taxonomy" id="569365"/>
    <lineage>
        <taxon>Eukaryota</taxon>
        <taxon>Fungi</taxon>
        <taxon>Dikarya</taxon>
        <taxon>Ascomycota</taxon>
        <taxon>Pezizomycotina</taxon>
        <taxon>Eurotiomycetes</taxon>
        <taxon>Chaetothyriomycetidae</taxon>
        <taxon>Chaetothyriales</taxon>
        <taxon>Herpotrichiellaceae</taxon>
        <taxon>Cladophialophora</taxon>
    </lineage>
</organism>